<accession>A0A2X0V998</accession>
<evidence type="ECO:0000259" key="12">
    <source>
        <dbReference type="Pfam" id="PF17243"/>
    </source>
</evidence>
<evidence type="ECO:0000256" key="4">
    <source>
        <dbReference type="ARBA" id="ARBA00022452"/>
    </source>
</evidence>
<feature type="domain" description="TamA POTRA" evidence="12">
    <location>
        <begin position="59"/>
        <end position="119"/>
    </location>
</feature>
<name>A0A2X0V998_9GAMM</name>
<keyword evidence="7" id="KW-0472">Membrane</keyword>
<dbReference type="EMBL" id="UAPV01000001">
    <property type="protein sequence ID" value="SPT70979.1"/>
    <property type="molecule type" value="Genomic_DNA"/>
</dbReference>
<evidence type="ECO:0000313" key="13">
    <source>
        <dbReference type="EMBL" id="SPT70979.1"/>
    </source>
</evidence>
<keyword evidence="6" id="KW-0732">Signal</keyword>
<keyword evidence="4" id="KW-1134">Transmembrane beta strand</keyword>
<evidence type="ECO:0000256" key="9">
    <source>
        <dbReference type="ARBA" id="ARBA00033063"/>
    </source>
</evidence>
<evidence type="ECO:0000256" key="1">
    <source>
        <dbReference type="ARBA" id="ARBA00004442"/>
    </source>
</evidence>
<evidence type="ECO:0000256" key="5">
    <source>
        <dbReference type="ARBA" id="ARBA00022692"/>
    </source>
</evidence>
<evidence type="ECO:0000256" key="8">
    <source>
        <dbReference type="ARBA" id="ARBA00023237"/>
    </source>
</evidence>
<evidence type="ECO:0000313" key="14">
    <source>
        <dbReference type="Proteomes" id="UP000250086"/>
    </source>
</evidence>
<dbReference type="GO" id="GO:0009306">
    <property type="term" value="P:protein secretion"/>
    <property type="evidence" value="ECO:0007669"/>
    <property type="project" value="TreeGrafter"/>
</dbReference>
<comment type="subunit">
    <text evidence="10">Interacts with TamB to form the translocation and assembly module (TAM).</text>
</comment>
<evidence type="ECO:0000256" key="6">
    <source>
        <dbReference type="ARBA" id="ARBA00022729"/>
    </source>
</evidence>
<feature type="domain" description="Bacterial surface antigen (D15)" evidence="11">
    <location>
        <begin position="320"/>
        <end position="623"/>
    </location>
</feature>
<dbReference type="Pfam" id="PF01103">
    <property type="entry name" value="Omp85"/>
    <property type="match status" value="1"/>
</dbReference>
<dbReference type="AlphaFoldDB" id="A0A2X0V998"/>
<dbReference type="InterPro" id="IPR035243">
    <property type="entry name" value="TamA_POTRA_Dom_1"/>
</dbReference>
<proteinExistence type="inferred from homology"/>
<evidence type="ECO:0000256" key="2">
    <source>
        <dbReference type="ARBA" id="ARBA00010248"/>
    </source>
</evidence>
<keyword evidence="14" id="KW-1185">Reference proteome</keyword>
<dbReference type="Pfam" id="PF17243">
    <property type="entry name" value="POTRA_TamA_1"/>
    <property type="match status" value="1"/>
</dbReference>
<dbReference type="Proteomes" id="UP000250086">
    <property type="component" value="Unassembled WGS sequence"/>
</dbReference>
<dbReference type="PANTHER" id="PTHR12815">
    <property type="entry name" value="SORTING AND ASSEMBLY MACHINERY SAMM50 PROTEIN FAMILY MEMBER"/>
    <property type="match status" value="1"/>
</dbReference>
<protein>
    <recommendedName>
        <fullName evidence="3">Translocation and assembly module subunit TamA</fullName>
    </recommendedName>
    <alternativeName>
        <fullName evidence="9">Autotransporter assembly factor TamA</fullName>
    </alternativeName>
</protein>
<reference evidence="13 14" key="1">
    <citation type="submission" date="2018-06" db="EMBL/GenBank/DDBJ databases">
        <authorList>
            <consortium name="Pathogen Informatics"/>
            <person name="Doyle S."/>
        </authorList>
    </citation>
    <scope>NUCLEOTIDE SEQUENCE [LARGE SCALE GENOMIC DNA]</scope>
    <source>
        <strain evidence="13 14">NCTC13093</strain>
    </source>
</reference>
<dbReference type="Gene3D" id="3.10.20.310">
    <property type="entry name" value="membrane protein fhac"/>
    <property type="match status" value="3"/>
</dbReference>
<comment type="similarity">
    <text evidence="2">Belongs to the TamA family.</text>
</comment>
<evidence type="ECO:0000256" key="10">
    <source>
        <dbReference type="ARBA" id="ARBA00093548"/>
    </source>
</evidence>
<evidence type="ECO:0000256" key="3">
    <source>
        <dbReference type="ARBA" id="ARBA00015419"/>
    </source>
</evidence>
<dbReference type="InterPro" id="IPR039910">
    <property type="entry name" value="D15-like"/>
</dbReference>
<comment type="subcellular location">
    <subcellularLocation>
        <location evidence="1">Cell outer membrane</location>
    </subcellularLocation>
</comment>
<dbReference type="GO" id="GO:0097347">
    <property type="term" value="C:TAM protein secretion complex"/>
    <property type="evidence" value="ECO:0007669"/>
    <property type="project" value="TreeGrafter"/>
</dbReference>
<evidence type="ECO:0000259" key="11">
    <source>
        <dbReference type="Pfam" id="PF01103"/>
    </source>
</evidence>
<organism evidence="13 14">
    <name type="scientific">Anaerobiospirillum thomasii</name>
    <dbReference type="NCBI Taxonomy" id="179995"/>
    <lineage>
        <taxon>Bacteria</taxon>
        <taxon>Pseudomonadati</taxon>
        <taxon>Pseudomonadota</taxon>
        <taxon>Gammaproteobacteria</taxon>
        <taxon>Aeromonadales</taxon>
        <taxon>Succinivibrionaceae</taxon>
        <taxon>Anaerobiospirillum</taxon>
    </lineage>
</organism>
<keyword evidence="8" id="KW-0998">Cell outer membrane</keyword>
<dbReference type="PANTHER" id="PTHR12815:SF47">
    <property type="entry name" value="TRANSLOCATION AND ASSEMBLY MODULE SUBUNIT TAMA"/>
    <property type="match status" value="1"/>
</dbReference>
<evidence type="ECO:0000256" key="7">
    <source>
        <dbReference type="ARBA" id="ARBA00023136"/>
    </source>
</evidence>
<keyword evidence="5" id="KW-0812">Transmembrane</keyword>
<gene>
    <name evidence="13" type="ORF">NCTC13093_02408</name>
</gene>
<sequence length="626" mass="70388">MLSRASDAALFSIRCKRGWLRSSFVPLLCLVFMFFSTACSSNNDLIQKTEPRVKDPITFSIEGVGDELYTNVQTSLEALPPISVKRARLFVREIRENTRLALRALGYYNPVIKVELPQEALSHGTASGNKTDTVAANGLKTYEVVVRIDKGKPLFIRAYDVQIIGEGARYKTFRRSIENAGIESYTILNHGEYEDLKEKLRNDAITLGFFDAKIISSRIMVYKDQNVADVELIFDTGARYKFGKIVADEQTKELLKPVETLMILNEGKNFSTRVINEYRSSLSDTNYYKSIDITPDVDNATADRHVPLKINLQRKSKNLMRVGAGFSTDEGARALFEWEKPLLNSKGHQLNMTSKISTVTQDANIFYKIPRRNPNLDYYYINASQTHTDINDTVSDRSHLSFHYVAKQTGVWRRDYALKAEYEDYEQGSELGYGWNLMPSFTLSRRESSGNIDPRRGYFVSFDIEGGSAQISDYTFVRSVLNLKRIYSPTPSTRLILRLQQGVLMGADARTVPPSLRFFAGGDNSIRGYGYLDKAPVNKGGLKGGRYLSTASFEYQFPIGIANSRLAVFTDAGTATDDYSSDDIVVGPGLGYRYISPYGTLRVDVGVGIDNEPKDVRLHFAFGPEF</sequence>
<dbReference type="GO" id="GO:0009279">
    <property type="term" value="C:cell outer membrane"/>
    <property type="evidence" value="ECO:0007669"/>
    <property type="project" value="UniProtKB-SubCell"/>
</dbReference>
<dbReference type="InterPro" id="IPR000184">
    <property type="entry name" value="Bac_surfAg_D15"/>
</dbReference>
<dbReference type="Gene3D" id="2.40.160.50">
    <property type="entry name" value="membrane protein fhac: a member of the omp85/tpsb transporter family"/>
    <property type="match status" value="1"/>
</dbReference>